<evidence type="ECO:0000313" key="4">
    <source>
        <dbReference type="EMBL" id="RIY36921.1"/>
    </source>
</evidence>
<evidence type="ECO:0000313" key="2">
    <source>
        <dbReference type="EMBL" id="CEN48766.1"/>
    </source>
</evidence>
<organism evidence="3 5">
    <name type="scientific">Capnocytophaga canis</name>
    <dbReference type="NCBI Taxonomy" id="1848903"/>
    <lineage>
        <taxon>Bacteria</taxon>
        <taxon>Pseudomonadati</taxon>
        <taxon>Bacteroidota</taxon>
        <taxon>Flavobacteriia</taxon>
        <taxon>Flavobacteriales</taxon>
        <taxon>Flavobacteriaceae</taxon>
        <taxon>Capnocytophaga</taxon>
    </lineage>
</organism>
<evidence type="ECO:0000313" key="6">
    <source>
        <dbReference type="Proteomes" id="UP000045051"/>
    </source>
</evidence>
<feature type="transmembrane region" description="Helical" evidence="1">
    <location>
        <begin position="7"/>
        <end position="32"/>
    </location>
</feature>
<gene>
    <name evidence="2" type="ORF">CCAND38_650004</name>
    <name evidence="3" type="ORF">CCAND93_130005</name>
    <name evidence="4" type="ORF">CKY20_05185</name>
</gene>
<reference evidence="5 6" key="1">
    <citation type="submission" date="2015-01" db="EMBL/GenBank/DDBJ databases">
        <authorList>
            <person name="MANFREDI Pablo"/>
        </authorList>
    </citation>
    <scope>NUCLEOTIDE SEQUENCE [LARGE SCALE GENOMIC DNA]</scope>
    <source>
        <strain evidence="2 6">CcD38</strain>
        <strain evidence="3 5">CcD93</strain>
    </source>
</reference>
<evidence type="ECO:0000313" key="5">
    <source>
        <dbReference type="Proteomes" id="UP000038200"/>
    </source>
</evidence>
<dbReference type="EMBL" id="CDOL01000035">
    <property type="protein sequence ID" value="CEN50997.1"/>
    <property type="molecule type" value="Genomic_DNA"/>
</dbReference>
<dbReference type="AlphaFoldDB" id="A0A0B7ILW4"/>
<dbReference type="Pfam" id="PF09601">
    <property type="entry name" value="DUF2459"/>
    <property type="match status" value="1"/>
</dbReference>
<dbReference type="STRING" id="1848903.CCAND38_650004"/>
<proteinExistence type="predicted"/>
<keyword evidence="6" id="KW-1185">Reference proteome</keyword>
<keyword evidence="1" id="KW-0812">Transmembrane</keyword>
<sequence length="226" mass="26153">MKKFFILLLKTIGTIIGFIVLYILLGVLLPFVQIAEKEVSEPKNMPIYIYTNGMHTDLVVPIKTEIIDWSQKILFENTLSKRTDYQYVGIGWGDKGFYLETPTWADLKISTALKAAFWLSESAMHCTFYDKIIENEDCKKIMLTEQQYQDLVNFIQNQFDQDEKGNFIFIKTDAVYGENDAFYDAKGKYNLTRTCNTWVNDGLKVAGQKAALWTPTDTGIFRHYKE</sequence>
<reference evidence="4 7" key="2">
    <citation type="submission" date="2017-08" db="EMBL/GenBank/DDBJ databases">
        <title>Capnocytophaga canis 17-158 assembly.</title>
        <authorList>
            <person name="Gulvik C.A."/>
        </authorList>
    </citation>
    <scope>NUCLEOTIDE SEQUENCE [LARGE SCALE GENOMIC DNA]</scope>
    <source>
        <strain evidence="4 7">17-158</strain>
    </source>
</reference>
<dbReference type="EMBL" id="NSDI01000004">
    <property type="protein sequence ID" value="RIY36921.1"/>
    <property type="molecule type" value="Genomic_DNA"/>
</dbReference>
<evidence type="ECO:0000313" key="7">
    <source>
        <dbReference type="Proteomes" id="UP000265497"/>
    </source>
</evidence>
<keyword evidence="1" id="KW-1133">Transmembrane helix</keyword>
<dbReference type="InterPro" id="IPR011727">
    <property type="entry name" value="CHP02117"/>
</dbReference>
<accession>A0A0B7ILW4</accession>
<dbReference type="EMBL" id="CDOI01000179">
    <property type="protein sequence ID" value="CEN48766.1"/>
    <property type="molecule type" value="Genomic_DNA"/>
</dbReference>
<dbReference type="Proteomes" id="UP000038200">
    <property type="component" value="Unassembled WGS sequence"/>
</dbReference>
<dbReference type="OrthoDB" id="211174at2"/>
<dbReference type="Proteomes" id="UP000265497">
    <property type="component" value="Unassembled WGS sequence"/>
</dbReference>
<dbReference type="RefSeq" id="WP_042005855.1">
    <property type="nucleotide sequence ID" value="NZ_CDOH01000162.1"/>
</dbReference>
<name>A0A0B7ILW4_9FLAO</name>
<dbReference type="Proteomes" id="UP000045051">
    <property type="component" value="Unassembled WGS sequence"/>
</dbReference>
<dbReference type="NCBIfam" id="TIGR02117">
    <property type="entry name" value="chp_urease_rgn"/>
    <property type="match status" value="1"/>
</dbReference>
<evidence type="ECO:0000256" key="1">
    <source>
        <dbReference type="SAM" id="Phobius"/>
    </source>
</evidence>
<evidence type="ECO:0000313" key="3">
    <source>
        <dbReference type="EMBL" id="CEN50997.1"/>
    </source>
</evidence>
<protein>
    <submittedName>
        <fullName evidence="4">TIGR02117 family protein</fullName>
    </submittedName>
</protein>
<keyword evidence="1" id="KW-0472">Membrane</keyword>